<gene>
    <name evidence="2" type="ORF">FSB_LOCUS55920</name>
</gene>
<dbReference type="PANTHER" id="PTHR33116">
    <property type="entry name" value="REVERSE TRANSCRIPTASE ZINC-BINDING DOMAIN-CONTAINING PROTEIN-RELATED-RELATED"/>
    <property type="match status" value="1"/>
</dbReference>
<dbReference type="EMBL" id="OIVN01006218">
    <property type="protein sequence ID" value="SPD28038.1"/>
    <property type="molecule type" value="Genomic_DNA"/>
</dbReference>
<protein>
    <recommendedName>
        <fullName evidence="1">Reverse transcriptase domain-containing protein</fullName>
    </recommendedName>
</protein>
<dbReference type="PROSITE" id="PS50878">
    <property type="entry name" value="RT_POL"/>
    <property type="match status" value="1"/>
</dbReference>
<dbReference type="PANTHER" id="PTHR33116:SF78">
    <property type="entry name" value="OS12G0587133 PROTEIN"/>
    <property type="match status" value="1"/>
</dbReference>
<dbReference type="InterPro" id="IPR043502">
    <property type="entry name" value="DNA/RNA_pol_sf"/>
</dbReference>
<evidence type="ECO:0000313" key="2">
    <source>
        <dbReference type="EMBL" id="SPD28038.1"/>
    </source>
</evidence>
<reference evidence="2" key="1">
    <citation type="submission" date="2018-02" db="EMBL/GenBank/DDBJ databases">
        <authorList>
            <person name="Cohen D.B."/>
            <person name="Kent A.D."/>
        </authorList>
    </citation>
    <scope>NUCLEOTIDE SEQUENCE</scope>
</reference>
<dbReference type="InterPro" id="IPR000477">
    <property type="entry name" value="RT_dom"/>
</dbReference>
<name>A0A2N9IU36_FAGSY</name>
<feature type="domain" description="Reverse transcriptase" evidence="1">
    <location>
        <begin position="157"/>
        <end position="450"/>
    </location>
</feature>
<dbReference type="SUPFAM" id="SSF56672">
    <property type="entry name" value="DNA/RNA polymerases"/>
    <property type="match status" value="1"/>
</dbReference>
<dbReference type="Pfam" id="PF00078">
    <property type="entry name" value="RVT_1"/>
    <property type="match status" value="1"/>
</dbReference>
<proteinExistence type="predicted"/>
<organism evidence="2">
    <name type="scientific">Fagus sylvatica</name>
    <name type="common">Beechnut</name>
    <dbReference type="NCBI Taxonomy" id="28930"/>
    <lineage>
        <taxon>Eukaryota</taxon>
        <taxon>Viridiplantae</taxon>
        <taxon>Streptophyta</taxon>
        <taxon>Embryophyta</taxon>
        <taxon>Tracheophyta</taxon>
        <taxon>Spermatophyta</taxon>
        <taxon>Magnoliopsida</taxon>
        <taxon>eudicotyledons</taxon>
        <taxon>Gunneridae</taxon>
        <taxon>Pentapetalae</taxon>
        <taxon>rosids</taxon>
        <taxon>fabids</taxon>
        <taxon>Fagales</taxon>
        <taxon>Fagaceae</taxon>
        <taxon>Fagus</taxon>
    </lineage>
</organism>
<evidence type="ECO:0000259" key="1">
    <source>
        <dbReference type="PROSITE" id="PS50878"/>
    </source>
</evidence>
<sequence>MAGGIGTSLGMEKSKLQFSHNDINFKNNVEAAVNIALARELSGDFSHSHYSIEDEDQGVGAPGSSLVPISVAPRVEILAPPTGAGIDRLWGSSMAWMLELRNGRRWKEFLTPSVTMKEDQMVENLLTAIGASFEGYEEELRDILMAIEHCRNQQGLEKKKGAKLGGKVPNDIVEIITQFYINLYTEEVDWRPKLDGLEFSMISEEDAIWLERSFEQDEVEGVLKHFNGDKAPRPNGFPMSQQIWDSVLNSNEVLDSWLKQGTPGVMCKVDIEKAYDHVYWGFLIYLLHQSGFLMKWCNWIWFCISTIRFSVIINGYPQGFFASSRGLRQGDPLSPLLFDVLMESLSRLMVHAANGGYISGFLVGVPGGNSLMLSHLLFADDTLLFCNNDLVQLEYLRHVFTWFEVVSGLRVNLHKSEMVPVGDVPNLEELVAVLSCKLSARPMTYLGIPLGTKFNFKTIWNPVIEKMERRLAGWKCLYLSKGGKLTLIKSTLSNLPTYFLSLFCIPSEVANHLEKLQRDFLWNGMGEQPKFHLVKWATVCEPIHNGNLGVKNLRFFNQSLLGKWLWRYRMDGEALWRKVVEVKYGIIWGGWCSKEICGTHGVGLWKGIRRGWEMFHSFLSFSVGNGERVKFWHDKWCGDPTLKEAFLDFFSIIADKEAIVADFLLTRTVNLHCVDTGGKSIFFLLFS</sequence>
<accession>A0A2N9IU36</accession>
<dbReference type="AlphaFoldDB" id="A0A2N9IU36"/>